<dbReference type="EMBL" id="JAGINW010000001">
    <property type="protein sequence ID" value="MBP2323050.1"/>
    <property type="molecule type" value="Genomic_DNA"/>
</dbReference>
<reference evidence="2 3" key="1">
    <citation type="submission" date="2021-03" db="EMBL/GenBank/DDBJ databases">
        <title>Sequencing the genomes of 1000 actinobacteria strains.</title>
        <authorList>
            <person name="Klenk H.-P."/>
        </authorList>
    </citation>
    <scope>NUCLEOTIDE SEQUENCE [LARGE SCALE GENOMIC DNA]</scope>
    <source>
        <strain evidence="2 3">DSM 46670</strain>
    </source>
</reference>
<organism evidence="2 3">
    <name type="scientific">Kibdelosporangium banguiense</name>
    <dbReference type="NCBI Taxonomy" id="1365924"/>
    <lineage>
        <taxon>Bacteria</taxon>
        <taxon>Bacillati</taxon>
        <taxon>Actinomycetota</taxon>
        <taxon>Actinomycetes</taxon>
        <taxon>Pseudonocardiales</taxon>
        <taxon>Pseudonocardiaceae</taxon>
        <taxon>Kibdelosporangium</taxon>
    </lineage>
</organism>
<dbReference type="RefSeq" id="WP_209638940.1">
    <property type="nucleotide sequence ID" value="NZ_JAGINW010000001.1"/>
</dbReference>
<proteinExistence type="predicted"/>
<evidence type="ECO:0000313" key="3">
    <source>
        <dbReference type="Proteomes" id="UP001519332"/>
    </source>
</evidence>
<comment type="caution">
    <text evidence="2">The sequence shown here is derived from an EMBL/GenBank/DDBJ whole genome shotgun (WGS) entry which is preliminary data.</text>
</comment>
<accession>A0ABS4TF62</accession>
<evidence type="ECO:0008006" key="4">
    <source>
        <dbReference type="Google" id="ProtNLM"/>
    </source>
</evidence>
<dbReference type="Proteomes" id="UP001519332">
    <property type="component" value="Unassembled WGS sequence"/>
</dbReference>
<dbReference type="PROSITE" id="PS51257">
    <property type="entry name" value="PROKAR_LIPOPROTEIN"/>
    <property type="match status" value="1"/>
</dbReference>
<gene>
    <name evidence="2" type="ORF">JOF56_003435</name>
</gene>
<sequence>MRFVLVALLVLALGGCSIKEKDPTLEQKCQSAKDIMATGLPVEEFKPDPVPPLPTDVIDPRGKQKGTDIQVAAVADAEPLELKSQLAKAVTERGWSSTAQEAAAGPEGEFTATYQGPNIHGDVTLLPCMDDALVVFNQQGK</sequence>
<keyword evidence="3" id="KW-1185">Reference proteome</keyword>
<protein>
    <recommendedName>
        <fullName evidence="4">Lipoprotein</fullName>
    </recommendedName>
</protein>
<name>A0ABS4TF62_9PSEU</name>
<evidence type="ECO:0000313" key="2">
    <source>
        <dbReference type="EMBL" id="MBP2323050.1"/>
    </source>
</evidence>
<evidence type="ECO:0000256" key="1">
    <source>
        <dbReference type="SAM" id="MobiDB-lite"/>
    </source>
</evidence>
<feature type="region of interest" description="Disordered" evidence="1">
    <location>
        <begin position="42"/>
        <end position="64"/>
    </location>
</feature>